<dbReference type="InterPro" id="IPR012433">
    <property type="entry name" value="Imm11"/>
</dbReference>
<protein>
    <recommendedName>
        <fullName evidence="1">Immunity MXAN-0049 protein domain-containing protein</fullName>
    </recommendedName>
</protein>
<evidence type="ECO:0000313" key="2">
    <source>
        <dbReference type="EMBL" id="ATB27679.1"/>
    </source>
</evidence>
<feature type="domain" description="Immunity MXAN-0049 protein" evidence="1">
    <location>
        <begin position="37"/>
        <end position="189"/>
    </location>
</feature>
<dbReference type="EMBL" id="CP022163">
    <property type="protein sequence ID" value="ATB27679.1"/>
    <property type="molecule type" value="Genomic_DNA"/>
</dbReference>
<reference evidence="2 3" key="1">
    <citation type="submission" date="2017-06" db="EMBL/GenBank/DDBJ databases">
        <authorList>
            <person name="Kim H.J."/>
            <person name="Triplett B.A."/>
        </authorList>
    </citation>
    <scope>NUCLEOTIDE SEQUENCE [LARGE SCALE GENOMIC DNA]</scope>
    <source>
        <strain evidence="2 3">DSM 14713</strain>
    </source>
</reference>
<proteinExistence type="predicted"/>
<dbReference type="RefSeq" id="WP_095976443.1">
    <property type="nucleotide sequence ID" value="NZ_CP022163.1"/>
</dbReference>
<gene>
    <name evidence="2" type="ORF">MEBOL_001123</name>
</gene>
<dbReference type="Pfam" id="PF07791">
    <property type="entry name" value="Imm11"/>
    <property type="match status" value="1"/>
</dbReference>
<evidence type="ECO:0000313" key="3">
    <source>
        <dbReference type="Proteomes" id="UP000217289"/>
    </source>
</evidence>
<dbReference type="OrthoDB" id="5513793at2"/>
<evidence type="ECO:0000259" key="1">
    <source>
        <dbReference type="Pfam" id="PF07791"/>
    </source>
</evidence>
<keyword evidence="3" id="KW-1185">Reference proteome</keyword>
<organism evidence="2 3">
    <name type="scientific">Melittangium boletus DSM 14713</name>
    <dbReference type="NCBI Taxonomy" id="1294270"/>
    <lineage>
        <taxon>Bacteria</taxon>
        <taxon>Pseudomonadati</taxon>
        <taxon>Myxococcota</taxon>
        <taxon>Myxococcia</taxon>
        <taxon>Myxococcales</taxon>
        <taxon>Cystobacterineae</taxon>
        <taxon>Archangiaceae</taxon>
        <taxon>Melittangium</taxon>
    </lineage>
</organism>
<accession>A0A250I729</accession>
<sequence>MTQTRFSYVVVPFFPGPEIAATEPVNDVLTLPALSMRGVPLASQFPPTTEITLSTKSGSRFTDFIYTTARLILPSQRAWDLMRAEGVKEEHAEYLPFILKDRKGRVRPEKYGFVNPLVKVPCFDSEKSEYTPSARNIPGRLAGILRLHIHPEKVPEDVKLFRLAENTSTMLMRTDLLEKLQAAGMEGLRGIALGELLE</sequence>
<dbReference type="Proteomes" id="UP000217289">
    <property type="component" value="Chromosome"/>
</dbReference>
<name>A0A250I729_9BACT</name>
<dbReference type="KEGG" id="mbd:MEBOL_001123"/>
<dbReference type="AlphaFoldDB" id="A0A250I729"/>